<evidence type="ECO:0000313" key="15">
    <source>
        <dbReference type="Proteomes" id="UP000198480"/>
    </source>
</evidence>
<evidence type="ECO:0000256" key="10">
    <source>
        <dbReference type="ARBA" id="ARBA00047854"/>
    </source>
</evidence>
<feature type="binding site" description="in other chain" evidence="12">
    <location>
        <position position="185"/>
    </location>
    <ligand>
        <name>pyridoxal 5'-phosphate</name>
        <dbReference type="ChEBI" id="CHEBI:597326"/>
        <note>ligand shared between dimeric partners</note>
    </ligand>
</feature>
<reference evidence="15" key="1">
    <citation type="submission" date="2017-06" db="EMBL/GenBank/DDBJ databases">
        <authorList>
            <person name="Varghese N."/>
            <person name="Submissions S."/>
        </authorList>
    </citation>
    <scope>NUCLEOTIDE SEQUENCE [LARGE SCALE GENOMIC DNA]</scope>
    <source>
        <strain evidence="15">5C</strain>
    </source>
</reference>
<comment type="cofactor">
    <cofactor evidence="12">
        <name>pyridoxal 5'-phosphate</name>
        <dbReference type="ChEBI" id="CHEBI:597326"/>
    </cofactor>
    <text evidence="12">Binds 1 pyridoxal phosphate per subunit.</text>
</comment>
<comment type="function">
    <text evidence="11">Involved in de novo bacterial ceramide synthesis. Catalyzes the condensation of L-serine with palmitoyl-CoA (hexadecanoyl-CoA) to produce 3-oxosphinganine. Also capable of using alanine as substrate leading to the formation of 1-deoxysphinganine (1-deoxySa). Contributes to the levels of endogenous sphingolipids in its host.</text>
</comment>
<feature type="binding site" evidence="12">
    <location>
        <position position="136"/>
    </location>
    <ligand>
        <name>substrate</name>
    </ligand>
</feature>
<evidence type="ECO:0000259" key="13">
    <source>
        <dbReference type="Pfam" id="PF00155"/>
    </source>
</evidence>
<keyword evidence="9 12" id="KW-0012">Acyltransferase</keyword>
<comment type="pathway">
    <text evidence="3">Sphingolipid metabolism.</text>
</comment>
<comment type="pathway">
    <text evidence="1">Cofactor biosynthesis; biotin biosynthesis.</text>
</comment>
<evidence type="ECO:0000256" key="9">
    <source>
        <dbReference type="ARBA" id="ARBA00023315"/>
    </source>
</evidence>
<dbReference type="GO" id="GO:0030170">
    <property type="term" value="F:pyridoxal phosphate binding"/>
    <property type="evidence" value="ECO:0007669"/>
    <property type="project" value="UniProtKB-UniRule"/>
</dbReference>
<evidence type="ECO:0000256" key="2">
    <source>
        <dbReference type="ARBA" id="ARBA00004760"/>
    </source>
</evidence>
<dbReference type="CDD" id="cd06454">
    <property type="entry name" value="KBL_like"/>
    <property type="match status" value="1"/>
</dbReference>
<proteinExistence type="inferred from homology"/>
<dbReference type="PANTHER" id="PTHR13693:SF103">
    <property type="entry name" value="AMINOTRANSFERASE CLASS I_CLASSII DOMAIN-CONTAINING PROTEIN"/>
    <property type="match status" value="1"/>
</dbReference>
<evidence type="ECO:0000256" key="8">
    <source>
        <dbReference type="ARBA" id="ARBA00023098"/>
    </source>
</evidence>
<feature type="domain" description="Aminotransferase class I/classII large" evidence="13">
    <location>
        <begin position="43"/>
        <end position="387"/>
    </location>
</feature>
<dbReference type="Gene3D" id="3.40.640.10">
    <property type="entry name" value="Type I PLP-dependent aspartate aminotransferase-like (Major domain)"/>
    <property type="match status" value="1"/>
</dbReference>
<dbReference type="GO" id="GO:0005737">
    <property type="term" value="C:cytoplasm"/>
    <property type="evidence" value="ECO:0007669"/>
    <property type="project" value="UniProtKB-ARBA"/>
</dbReference>
<dbReference type="RefSeq" id="WP_089242096.1">
    <property type="nucleotide sequence ID" value="NZ_FZOK01000014.1"/>
</dbReference>
<dbReference type="FunFam" id="3.40.640.10:FF:000006">
    <property type="entry name" value="5-aminolevulinate synthase, mitochondrial"/>
    <property type="match status" value="1"/>
</dbReference>
<keyword evidence="7" id="KW-0746">Sphingolipid metabolism</keyword>
<feature type="binding site" description="in other chain" evidence="12">
    <location>
        <begin position="241"/>
        <end position="244"/>
    </location>
    <ligand>
        <name>pyridoxal 5'-phosphate</name>
        <dbReference type="ChEBI" id="CHEBI:597326"/>
        <note>ligand shared between dimeric partners</note>
    </ligand>
</feature>
<dbReference type="InterPro" id="IPR015421">
    <property type="entry name" value="PyrdxlP-dep_Trfase_major"/>
</dbReference>
<dbReference type="InterPro" id="IPR015424">
    <property type="entry name" value="PyrdxlP-dep_Trfase"/>
</dbReference>
<dbReference type="Gene3D" id="3.90.1150.10">
    <property type="entry name" value="Aspartate Aminotransferase, domain 1"/>
    <property type="match status" value="1"/>
</dbReference>
<gene>
    <name evidence="12" type="primary">kbl</name>
    <name evidence="14" type="ORF">SAMN06295967_11477</name>
</gene>
<dbReference type="SUPFAM" id="SSF53383">
    <property type="entry name" value="PLP-dependent transferases"/>
    <property type="match status" value="1"/>
</dbReference>
<dbReference type="InterPro" id="IPR004839">
    <property type="entry name" value="Aminotransferase_I/II_large"/>
</dbReference>
<organism evidence="14 15">
    <name type="scientific">Belliella buryatensis</name>
    <dbReference type="NCBI Taxonomy" id="1500549"/>
    <lineage>
        <taxon>Bacteria</taxon>
        <taxon>Pseudomonadati</taxon>
        <taxon>Bacteroidota</taxon>
        <taxon>Cytophagia</taxon>
        <taxon>Cytophagales</taxon>
        <taxon>Cyclobacteriaceae</taxon>
        <taxon>Belliella</taxon>
    </lineage>
</organism>
<comment type="caution">
    <text evidence="12">Lacks conserved residue(s) required for the propagation of feature annotation.</text>
</comment>
<evidence type="ECO:0000256" key="7">
    <source>
        <dbReference type="ARBA" id="ARBA00022919"/>
    </source>
</evidence>
<keyword evidence="8" id="KW-0443">Lipid metabolism</keyword>
<dbReference type="InterPro" id="IPR011282">
    <property type="entry name" value="2am3keto_CoA_ligase"/>
</dbReference>
<comment type="catalytic activity">
    <reaction evidence="10">
        <text>L-serine + hexadecanoyl-CoA + H(+) = 3-oxosphinganine + CO2 + CoA</text>
        <dbReference type="Rhea" id="RHEA:14761"/>
        <dbReference type="ChEBI" id="CHEBI:15378"/>
        <dbReference type="ChEBI" id="CHEBI:16526"/>
        <dbReference type="ChEBI" id="CHEBI:33384"/>
        <dbReference type="ChEBI" id="CHEBI:57287"/>
        <dbReference type="ChEBI" id="CHEBI:57379"/>
        <dbReference type="ChEBI" id="CHEBI:58299"/>
        <dbReference type="EC" id="2.3.1.50"/>
    </reaction>
    <physiologicalReaction direction="left-to-right" evidence="10">
        <dbReference type="Rhea" id="RHEA:14762"/>
    </physiologicalReaction>
</comment>
<comment type="catalytic activity">
    <reaction evidence="12">
        <text>glycine + acetyl-CoA = (2S)-2-amino-3-oxobutanoate + CoA</text>
        <dbReference type="Rhea" id="RHEA:20736"/>
        <dbReference type="ChEBI" id="CHEBI:57287"/>
        <dbReference type="ChEBI" id="CHEBI:57288"/>
        <dbReference type="ChEBI" id="CHEBI:57305"/>
        <dbReference type="ChEBI" id="CHEBI:78948"/>
        <dbReference type="EC" id="2.3.1.29"/>
    </reaction>
</comment>
<dbReference type="Pfam" id="PF00155">
    <property type="entry name" value="Aminotran_1_2"/>
    <property type="match status" value="1"/>
</dbReference>
<dbReference type="OrthoDB" id="9807157at2"/>
<keyword evidence="5 12" id="KW-0808">Transferase</keyword>
<dbReference type="NCBIfam" id="NF005394">
    <property type="entry name" value="PRK06939.1"/>
    <property type="match status" value="1"/>
</dbReference>
<feature type="modified residue" description="N6-(pyridoxal phosphate)lysine" evidence="12">
    <location>
        <position position="244"/>
    </location>
</feature>
<keyword evidence="15" id="KW-1185">Reference proteome</keyword>
<dbReference type="GO" id="GO:0019518">
    <property type="term" value="P:L-threonine catabolic process to glycine"/>
    <property type="evidence" value="ECO:0007669"/>
    <property type="project" value="UniProtKB-UniRule"/>
</dbReference>
<sequence length="398" mass="43417">MFDTLKPKLEKELKEIQEAGLFKKERIITSPQAAEITIAGGQKVLNFCANNYLGLSSHPQVIEAAKAAIDSHGFGLSSVRFICGTQDIHKELEEKISKFLGTEDTILYAAAFDANGGVFEPILGPEDAIISDALNHASIIDGVRLCKAMRFRYQHNDMADLEKQLQDADAQGAKNKIIVTDGVFSMDGTIAQLDKIVALAEKYHALVMSDECHSTGFMGKTGRGVHELKGVMGKIDIITGTLGKALGGASGGFTSGRKEIIEILRQRSRPYLFSNTLAPSITGASIAVFDLLSETTELRDRLEENTKYFRAKMTEAGFDIKPGEHPIVPIMLYDAVLSQKMAEKLLEKGVYVIGFYYPVVPKGQARIRVQISAAHEKAHLDQAINAFIEAGKELGVIS</sequence>
<evidence type="ECO:0000256" key="11">
    <source>
        <dbReference type="ARBA" id="ARBA00055827"/>
    </source>
</evidence>
<evidence type="ECO:0000256" key="1">
    <source>
        <dbReference type="ARBA" id="ARBA00004746"/>
    </source>
</evidence>
<comment type="pathway">
    <text evidence="12">Amino-acid degradation; L-threonine degradation via oxydo-reductase pathway; glycine from L-threonine: step 2/2.</text>
</comment>
<evidence type="ECO:0000313" key="14">
    <source>
        <dbReference type="EMBL" id="SNS63091.1"/>
    </source>
</evidence>
<feature type="binding site" evidence="12">
    <location>
        <begin position="274"/>
        <end position="275"/>
    </location>
    <ligand>
        <name>pyridoxal 5'-phosphate</name>
        <dbReference type="ChEBI" id="CHEBI:597326"/>
        <note>ligand shared between dimeric partners</note>
    </ligand>
</feature>
<dbReference type="Proteomes" id="UP000198480">
    <property type="component" value="Unassembled WGS sequence"/>
</dbReference>
<name>A0A239G1P6_9BACT</name>
<dbReference type="GO" id="GO:0030148">
    <property type="term" value="P:sphingolipid biosynthetic process"/>
    <property type="evidence" value="ECO:0007669"/>
    <property type="project" value="UniProtKB-ARBA"/>
</dbReference>
<dbReference type="InterPro" id="IPR050087">
    <property type="entry name" value="AON_synthase_class-II"/>
</dbReference>
<dbReference type="EMBL" id="FZOK01000014">
    <property type="protein sequence ID" value="SNS63091.1"/>
    <property type="molecule type" value="Genomic_DNA"/>
</dbReference>
<dbReference type="PANTHER" id="PTHR13693">
    <property type="entry name" value="CLASS II AMINOTRANSFERASE/8-AMINO-7-OXONONANOATE SYNTHASE"/>
    <property type="match status" value="1"/>
</dbReference>
<protein>
    <recommendedName>
        <fullName evidence="12">2-amino-3-ketobutyrate coenzyme A ligase</fullName>
        <shortName evidence="12">AKB ligase</shortName>
        <ecNumber evidence="12">2.3.1.29</ecNumber>
    </recommendedName>
    <alternativeName>
        <fullName evidence="12">Glycine acetyltransferase</fullName>
    </alternativeName>
</protein>
<comment type="similarity">
    <text evidence="4">Belongs to the class-II pyridoxal-phosphate-dependent aminotransferase family. BioF subfamily.</text>
</comment>
<dbReference type="InterPro" id="IPR015422">
    <property type="entry name" value="PyrdxlP-dep_Trfase_small"/>
</dbReference>
<dbReference type="AlphaFoldDB" id="A0A239G1P6"/>
<dbReference type="UniPathway" id="UPA00046">
    <property type="reaction ID" value="UER00506"/>
</dbReference>
<evidence type="ECO:0000256" key="3">
    <source>
        <dbReference type="ARBA" id="ARBA00004991"/>
    </source>
</evidence>
<dbReference type="EC" id="2.3.1.29" evidence="12"/>
<dbReference type="GO" id="GO:0016874">
    <property type="term" value="F:ligase activity"/>
    <property type="evidence" value="ECO:0007669"/>
    <property type="project" value="UniProtKB-KW"/>
</dbReference>
<keyword evidence="6 12" id="KW-0663">Pyridoxal phosphate</keyword>
<accession>A0A239G1P6</accession>
<evidence type="ECO:0000256" key="12">
    <source>
        <dbReference type="HAMAP-Rule" id="MF_00985"/>
    </source>
</evidence>
<dbReference type="NCBIfam" id="TIGR01822">
    <property type="entry name" value="2am3keto_CoA"/>
    <property type="match status" value="1"/>
</dbReference>
<dbReference type="HAMAP" id="MF_00985">
    <property type="entry name" value="2am3keto_CoA_ligase"/>
    <property type="match status" value="1"/>
</dbReference>
<dbReference type="FunFam" id="3.90.1150.10:FF:000004">
    <property type="entry name" value="2-amino-3-ketobutyrate coenzyme A ligase"/>
    <property type="match status" value="1"/>
</dbReference>
<comment type="function">
    <text evidence="12">Catalyzes the cleavage of 2-amino-3-ketobutyrate to glycine and acetyl-CoA.</text>
</comment>
<comment type="subunit">
    <text evidence="12">Homodimer.</text>
</comment>
<evidence type="ECO:0000256" key="4">
    <source>
        <dbReference type="ARBA" id="ARBA00010008"/>
    </source>
</evidence>
<dbReference type="GO" id="GO:0008890">
    <property type="term" value="F:glycine C-acetyltransferase activity"/>
    <property type="evidence" value="ECO:0007669"/>
    <property type="project" value="UniProtKB-UniRule"/>
</dbReference>
<evidence type="ECO:0000256" key="5">
    <source>
        <dbReference type="ARBA" id="ARBA00022679"/>
    </source>
</evidence>
<keyword evidence="14" id="KW-0436">Ligase</keyword>
<dbReference type="PROSITE" id="PS00599">
    <property type="entry name" value="AA_TRANSFER_CLASS_2"/>
    <property type="match status" value="1"/>
</dbReference>
<comment type="pathway">
    <text evidence="2">Lipid metabolism; sphingolipid metabolism.</text>
</comment>
<dbReference type="InterPro" id="IPR001917">
    <property type="entry name" value="Aminotrans_II_pyridoxalP_BS"/>
</dbReference>
<feature type="binding site" evidence="12">
    <location>
        <position position="368"/>
    </location>
    <ligand>
        <name>substrate</name>
    </ligand>
</feature>
<dbReference type="GO" id="GO:0016020">
    <property type="term" value="C:membrane"/>
    <property type="evidence" value="ECO:0007669"/>
    <property type="project" value="GOC"/>
</dbReference>
<dbReference type="GO" id="GO:0004758">
    <property type="term" value="F:serine C-palmitoyltransferase activity"/>
    <property type="evidence" value="ECO:0007669"/>
    <property type="project" value="UniProtKB-EC"/>
</dbReference>
<evidence type="ECO:0000256" key="6">
    <source>
        <dbReference type="ARBA" id="ARBA00022898"/>
    </source>
</evidence>